<dbReference type="Proteomes" id="UP000625682">
    <property type="component" value="Unassembled WGS sequence"/>
</dbReference>
<comment type="caution">
    <text evidence="1">The sequence shown here is derived from an EMBL/GenBank/DDBJ whole genome shotgun (WGS) entry which is preliminary data.</text>
</comment>
<evidence type="ECO:0000313" key="1">
    <source>
        <dbReference type="EMBL" id="GGJ62370.1"/>
    </source>
</evidence>
<organism evidence="1 2">
    <name type="scientific">Streptomyces lacrimifluminis</name>
    <dbReference type="NCBI Taxonomy" id="1500077"/>
    <lineage>
        <taxon>Bacteria</taxon>
        <taxon>Bacillati</taxon>
        <taxon>Actinomycetota</taxon>
        <taxon>Actinomycetes</taxon>
        <taxon>Kitasatosporales</taxon>
        <taxon>Streptomycetaceae</taxon>
        <taxon>Streptomyces</taxon>
    </lineage>
</organism>
<keyword evidence="2" id="KW-1185">Reference proteome</keyword>
<sequence length="78" mass="7779">MLLCAATAIGCGTPRTPPLKPAGGAAPATGTDILLLGTDGRGTITEKERRTFHAGGIARNCADVMMLVLCPPSATASA</sequence>
<dbReference type="EMBL" id="BMMU01000034">
    <property type="protein sequence ID" value="GGJ62370.1"/>
    <property type="molecule type" value="Genomic_DNA"/>
</dbReference>
<protein>
    <submittedName>
        <fullName evidence="1">Uncharacterized protein</fullName>
    </submittedName>
</protein>
<accession>A0A917UJH4</accession>
<proteinExistence type="predicted"/>
<reference evidence="1" key="2">
    <citation type="submission" date="2020-09" db="EMBL/GenBank/DDBJ databases">
        <authorList>
            <person name="Sun Q."/>
            <person name="Zhou Y."/>
        </authorList>
    </citation>
    <scope>NUCLEOTIDE SEQUENCE</scope>
    <source>
        <strain evidence="1">CGMCC 4.7272</strain>
    </source>
</reference>
<dbReference type="RefSeq" id="WP_229695569.1">
    <property type="nucleotide sequence ID" value="NZ_BAABER010000046.1"/>
</dbReference>
<dbReference type="AlphaFoldDB" id="A0A917UJH4"/>
<gene>
    <name evidence="1" type="ORF">GCM10012282_69520</name>
</gene>
<name>A0A917UJH4_9ACTN</name>
<evidence type="ECO:0000313" key="2">
    <source>
        <dbReference type="Proteomes" id="UP000625682"/>
    </source>
</evidence>
<reference evidence="1" key="1">
    <citation type="journal article" date="2014" name="Int. J. Syst. Evol. Microbiol.">
        <title>Complete genome sequence of Corynebacterium casei LMG S-19264T (=DSM 44701T), isolated from a smear-ripened cheese.</title>
        <authorList>
            <consortium name="US DOE Joint Genome Institute (JGI-PGF)"/>
            <person name="Walter F."/>
            <person name="Albersmeier A."/>
            <person name="Kalinowski J."/>
            <person name="Ruckert C."/>
        </authorList>
    </citation>
    <scope>NUCLEOTIDE SEQUENCE</scope>
    <source>
        <strain evidence="1">CGMCC 4.7272</strain>
    </source>
</reference>